<dbReference type="PANTHER" id="PTHR30070">
    <property type="entry name" value="HEME EXPORTER PROTEIN B"/>
    <property type="match status" value="1"/>
</dbReference>
<keyword evidence="6 12" id="KW-1003">Cell membrane</keyword>
<evidence type="ECO:0000256" key="8">
    <source>
        <dbReference type="ARBA" id="ARBA00022692"/>
    </source>
</evidence>
<feature type="transmembrane region" description="Helical" evidence="13">
    <location>
        <begin position="25"/>
        <end position="44"/>
    </location>
</feature>
<evidence type="ECO:0000256" key="12">
    <source>
        <dbReference type="PIRNR" id="PIRNR002764"/>
    </source>
</evidence>
<keyword evidence="11 12" id="KW-0472">Membrane</keyword>
<proteinExistence type="inferred from homology"/>
<feature type="transmembrane region" description="Helical" evidence="13">
    <location>
        <begin position="167"/>
        <end position="189"/>
    </location>
</feature>
<comment type="caution">
    <text evidence="14">The sequence shown here is derived from an EMBL/GenBank/DDBJ whole genome shotgun (WGS) entry which is preliminary data.</text>
</comment>
<feature type="transmembrane region" description="Helical" evidence="13">
    <location>
        <begin position="195"/>
        <end position="220"/>
    </location>
</feature>
<evidence type="ECO:0000256" key="13">
    <source>
        <dbReference type="SAM" id="Phobius"/>
    </source>
</evidence>
<evidence type="ECO:0000313" key="15">
    <source>
        <dbReference type="Proteomes" id="UP001595758"/>
    </source>
</evidence>
<keyword evidence="15" id="KW-1185">Reference proteome</keyword>
<dbReference type="EMBL" id="JBHSAB010000001">
    <property type="protein sequence ID" value="MFC3907733.1"/>
    <property type="molecule type" value="Genomic_DNA"/>
</dbReference>
<dbReference type="PANTHER" id="PTHR30070:SF1">
    <property type="entry name" value="CYTOCHROME C BIOGENESIS B-RELATED"/>
    <property type="match status" value="1"/>
</dbReference>
<keyword evidence="7 12" id="KW-0997">Cell inner membrane</keyword>
<evidence type="ECO:0000256" key="7">
    <source>
        <dbReference type="ARBA" id="ARBA00022519"/>
    </source>
</evidence>
<dbReference type="InterPro" id="IPR026031">
    <property type="entry name" value="Cyt_c_CcmB_bac"/>
</dbReference>
<feature type="transmembrane region" description="Helical" evidence="13">
    <location>
        <begin position="103"/>
        <end position="126"/>
    </location>
</feature>
<dbReference type="PIRSF" id="PIRSF002764">
    <property type="entry name" value="CcmB"/>
    <property type="match status" value="1"/>
</dbReference>
<evidence type="ECO:0000256" key="6">
    <source>
        <dbReference type="ARBA" id="ARBA00022475"/>
    </source>
</evidence>
<comment type="function">
    <text evidence="1 12">Required for the export of heme to the periplasm for the biogenesis of c-type cytochromes.</text>
</comment>
<keyword evidence="10 13" id="KW-1133">Transmembrane helix</keyword>
<evidence type="ECO:0000313" key="14">
    <source>
        <dbReference type="EMBL" id="MFC3907733.1"/>
    </source>
</evidence>
<gene>
    <name evidence="14" type="primary">ccmB</name>
    <name evidence="14" type="ORF">ACFORL_01385</name>
</gene>
<accession>A0ABV8CBP6</accession>
<evidence type="ECO:0000256" key="10">
    <source>
        <dbReference type="ARBA" id="ARBA00022989"/>
    </source>
</evidence>
<evidence type="ECO:0000256" key="5">
    <source>
        <dbReference type="ARBA" id="ARBA00022448"/>
    </source>
</evidence>
<dbReference type="NCBIfam" id="TIGR01190">
    <property type="entry name" value="ccmB"/>
    <property type="match status" value="1"/>
</dbReference>
<comment type="similarity">
    <text evidence="3 12">Belongs to the CcmB/CycW/HelB family.</text>
</comment>
<keyword evidence="9 12" id="KW-0201">Cytochrome c-type biogenesis</keyword>
<name>A0ABV8CBP6_9GAMM</name>
<reference evidence="15" key="1">
    <citation type="journal article" date="2019" name="Int. J. Syst. Evol. Microbiol.">
        <title>The Global Catalogue of Microorganisms (GCM) 10K type strain sequencing project: providing services to taxonomists for standard genome sequencing and annotation.</title>
        <authorList>
            <consortium name="The Broad Institute Genomics Platform"/>
            <consortium name="The Broad Institute Genome Sequencing Center for Infectious Disease"/>
            <person name="Wu L."/>
            <person name="Ma J."/>
        </authorList>
    </citation>
    <scope>NUCLEOTIDE SEQUENCE [LARGE SCALE GENOMIC DNA]</scope>
    <source>
        <strain evidence="15">CCUG 59858</strain>
    </source>
</reference>
<evidence type="ECO:0000256" key="4">
    <source>
        <dbReference type="ARBA" id="ARBA00016452"/>
    </source>
</evidence>
<evidence type="ECO:0000256" key="1">
    <source>
        <dbReference type="ARBA" id="ARBA00002442"/>
    </source>
</evidence>
<dbReference type="InterPro" id="IPR003544">
    <property type="entry name" value="Cyt_c_biogenesis_CcmB"/>
</dbReference>
<feature type="transmembrane region" description="Helical" evidence="13">
    <location>
        <begin position="132"/>
        <end position="155"/>
    </location>
</feature>
<evidence type="ECO:0000256" key="9">
    <source>
        <dbReference type="ARBA" id="ARBA00022748"/>
    </source>
</evidence>
<evidence type="ECO:0000256" key="2">
    <source>
        <dbReference type="ARBA" id="ARBA00004429"/>
    </source>
</evidence>
<feature type="transmembrane region" description="Helical" evidence="13">
    <location>
        <begin position="50"/>
        <end position="70"/>
    </location>
</feature>
<dbReference type="PRINTS" id="PR01414">
    <property type="entry name" value="CCMBBIOGNSIS"/>
</dbReference>
<keyword evidence="5 12" id="KW-0813">Transport</keyword>
<dbReference type="Proteomes" id="UP001595758">
    <property type="component" value="Unassembled WGS sequence"/>
</dbReference>
<sequence length="226" mass="24846">MITARQCFVRQLHREFLTQIRQPRLLVNAILFFIMVIVFFPLTIPANNSLLQYFAPGLIWMAVLLAILLASERLFQQDYDDGIIEQWLVSAPSLNLVISAKILAQWVMTIIPLILFCPLFAILFHFNWQTTLVLIAALLLGTPALFSLCALAAAFGTGVQQRGVFMALILLPLSLPVLIFGSGVISIQLQGGIVSGYLCLLAAFSLIATAFLPFAITGIIRIGLAD</sequence>
<comment type="subcellular location">
    <subcellularLocation>
        <location evidence="2">Cell inner membrane</location>
        <topology evidence="2">Multi-pass membrane protein</topology>
    </subcellularLocation>
</comment>
<keyword evidence="8 13" id="KW-0812">Transmembrane</keyword>
<protein>
    <recommendedName>
        <fullName evidence="4 12">Heme exporter protein B</fullName>
    </recommendedName>
</protein>
<evidence type="ECO:0000256" key="11">
    <source>
        <dbReference type="ARBA" id="ARBA00023136"/>
    </source>
</evidence>
<evidence type="ECO:0000256" key="3">
    <source>
        <dbReference type="ARBA" id="ARBA00010544"/>
    </source>
</evidence>
<dbReference type="Pfam" id="PF03379">
    <property type="entry name" value="CcmB"/>
    <property type="match status" value="1"/>
</dbReference>
<organism evidence="14 15">
    <name type="scientific">Legionella dresdenensis</name>
    <dbReference type="NCBI Taxonomy" id="450200"/>
    <lineage>
        <taxon>Bacteria</taxon>
        <taxon>Pseudomonadati</taxon>
        <taxon>Pseudomonadota</taxon>
        <taxon>Gammaproteobacteria</taxon>
        <taxon>Legionellales</taxon>
        <taxon>Legionellaceae</taxon>
        <taxon>Legionella</taxon>
    </lineage>
</organism>
<dbReference type="RefSeq" id="WP_382340363.1">
    <property type="nucleotide sequence ID" value="NZ_JBHSAB010000001.1"/>
</dbReference>